<protein>
    <submittedName>
        <fullName evidence="1">Uncharacterized protein</fullName>
    </submittedName>
</protein>
<keyword evidence="2" id="KW-1185">Reference proteome</keyword>
<sequence length="173" mass="19934">MTNLQKVTIQSPKLLGFDFEVISNFGSVDSSWYTNLHHFVQKFNYSKGLILVIFCHKTNNILIYENPREIVIPPSNDIEIFIEPVLRVESIIRKFMLYSPRIMSILPCTNSKALQVISTVKGCIQKKNCGKECPFNTKWHHNLKEVISYSGTSEEGMAASRWYLWLKSTSIID</sequence>
<name>A0A9J5WAP8_SOLCO</name>
<accession>A0A9J5WAP8</accession>
<dbReference type="EMBL" id="JACXVP010000012">
    <property type="protein sequence ID" value="KAG5572795.1"/>
    <property type="molecule type" value="Genomic_DNA"/>
</dbReference>
<comment type="caution">
    <text evidence="1">The sequence shown here is derived from an EMBL/GenBank/DDBJ whole genome shotgun (WGS) entry which is preliminary data.</text>
</comment>
<organism evidence="1 2">
    <name type="scientific">Solanum commersonii</name>
    <name type="common">Commerson's wild potato</name>
    <name type="synonym">Commerson's nightshade</name>
    <dbReference type="NCBI Taxonomy" id="4109"/>
    <lineage>
        <taxon>Eukaryota</taxon>
        <taxon>Viridiplantae</taxon>
        <taxon>Streptophyta</taxon>
        <taxon>Embryophyta</taxon>
        <taxon>Tracheophyta</taxon>
        <taxon>Spermatophyta</taxon>
        <taxon>Magnoliopsida</taxon>
        <taxon>eudicotyledons</taxon>
        <taxon>Gunneridae</taxon>
        <taxon>Pentapetalae</taxon>
        <taxon>asterids</taxon>
        <taxon>lamiids</taxon>
        <taxon>Solanales</taxon>
        <taxon>Solanaceae</taxon>
        <taxon>Solanoideae</taxon>
        <taxon>Solaneae</taxon>
        <taxon>Solanum</taxon>
    </lineage>
</organism>
<evidence type="ECO:0000313" key="2">
    <source>
        <dbReference type="Proteomes" id="UP000824120"/>
    </source>
</evidence>
<gene>
    <name evidence="1" type="ORF">H5410_062561</name>
</gene>
<evidence type="ECO:0000313" key="1">
    <source>
        <dbReference type="EMBL" id="KAG5572795.1"/>
    </source>
</evidence>
<dbReference type="AlphaFoldDB" id="A0A9J5WAP8"/>
<proteinExistence type="predicted"/>
<dbReference type="OrthoDB" id="1301464at2759"/>
<reference evidence="1 2" key="1">
    <citation type="submission" date="2020-09" db="EMBL/GenBank/DDBJ databases">
        <title>De no assembly of potato wild relative species, Solanum commersonii.</title>
        <authorList>
            <person name="Cho K."/>
        </authorList>
    </citation>
    <scope>NUCLEOTIDE SEQUENCE [LARGE SCALE GENOMIC DNA]</scope>
    <source>
        <strain evidence="1">LZ3.2</strain>
        <tissue evidence="1">Leaf</tissue>
    </source>
</reference>
<dbReference type="Proteomes" id="UP000824120">
    <property type="component" value="Chromosome 12"/>
</dbReference>